<protein>
    <submittedName>
        <fullName evidence="2">Uncharacterized protein</fullName>
    </submittedName>
</protein>
<dbReference type="OrthoDB" id="3541690at2"/>
<name>A0A1E7JUF2_9ACTN</name>
<feature type="compositionally biased region" description="Gly residues" evidence="1">
    <location>
        <begin position="189"/>
        <end position="211"/>
    </location>
</feature>
<organism evidence="2 3">
    <name type="scientific">Streptomyces abyssalis</name>
    <dbReference type="NCBI Taxonomy" id="933944"/>
    <lineage>
        <taxon>Bacteria</taxon>
        <taxon>Bacillati</taxon>
        <taxon>Actinomycetota</taxon>
        <taxon>Actinomycetes</taxon>
        <taxon>Kitasatosporales</taxon>
        <taxon>Streptomycetaceae</taxon>
        <taxon>Streptomyces</taxon>
    </lineage>
</organism>
<dbReference type="PATRIC" id="fig|933944.5.peg.2494"/>
<feature type="compositionally biased region" description="Basic and acidic residues" evidence="1">
    <location>
        <begin position="213"/>
        <end position="250"/>
    </location>
</feature>
<dbReference type="RefSeq" id="WP_070012564.1">
    <property type="nucleotide sequence ID" value="NZ_LJGS01000043.1"/>
</dbReference>
<sequence>MELDEVTDELYGLRPQEFTAARDDRAQRARADGQRELAKQIRALRRPTIAAWASNLLVREQGEQVAPLLRLGEELRGAHRNLDGDELRLLSRRQHQLVNALSKEAERLASQDGVPLGPQAQQEVAQTLHAVLTDPDAAQEWAAGRLSKPLAATAGFDAAAREVAEAPASARRSGKPGRKGAKEPQKAKAGGGAKQRTGADGGVKAPGGTGDTGRTRETTEARESRAAREAARRTAREAADEAHRRRREADAASEEAAAARAAREEAEERAERLRGEMREAEEARKQSRKREREADRAEREARRRAEAAEAAEERARREAAGTGREAGAARGGR</sequence>
<dbReference type="AlphaFoldDB" id="A0A1E7JUF2"/>
<dbReference type="EMBL" id="LJGT01000036">
    <property type="protein sequence ID" value="OEU93587.1"/>
    <property type="molecule type" value="Genomic_DNA"/>
</dbReference>
<reference evidence="2 3" key="1">
    <citation type="journal article" date="2016" name="Front. Microbiol.">
        <title>Comparative Genomics Analysis of Streptomyces Species Reveals Their Adaptation to the Marine Environment and Their Diversity at the Genomic Level.</title>
        <authorList>
            <person name="Tian X."/>
            <person name="Zhang Z."/>
            <person name="Yang T."/>
            <person name="Chen M."/>
            <person name="Li J."/>
            <person name="Chen F."/>
            <person name="Yang J."/>
            <person name="Li W."/>
            <person name="Zhang B."/>
            <person name="Zhang Z."/>
            <person name="Wu J."/>
            <person name="Zhang C."/>
            <person name="Long L."/>
            <person name="Xiao J."/>
        </authorList>
    </citation>
    <scope>NUCLEOTIDE SEQUENCE [LARGE SCALE GENOMIC DNA]</scope>
    <source>
        <strain evidence="2 3">SCSIO 10390</strain>
    </source>
</reference>
<feature type="compositionally biased region" description="Low complexity" evidence="1">
    <location>
        <begin position="320"/>
        <end position="333"/>
    </location>
</feature>
<evidence type="ECO:0000313" key="3">
    <source>
        <dbReference type="Proteomes" id="UP000176087"/>
    </source>
</evidence>
<dbReference type="Proteomes" id="UP000176087">
    <property type="component" value="Unassembled WGS sequence"/>
</dbReference>
<feature type="compositionally biased region" description="Basic and acidic residues" evidence="1">
    <location>
        <begin position="261"/>
        <end position="319"/>
    </location>
</feature>
<proteinExistence type="predicted"/>
<comment type="caution">
    <text evidence="2">The sequence shown here is derived from an EMBL/GenBank/DDBJ whole genome shotgun (WGS) entry which is preliminary data.</text>
</comment>
<keyword evidence="3" id="KW-1185">Reference proteome</keyword>
<evidence type="ECO:0000256" key="1">
    <source>
        <dbReference type="SAM" id="MobiDB-lite"/>
    </source>
</evidence>
<feature type="region of interest" description="Disordered" evidence="1">
    <location>
        <begin position="163"/>
        <end position="333"/>
    </location>
</feature>
<gene>
    <name evidence="2" type="ORF">AN215_02030</name>
</gene>
<accession>A0A1E7JUF2</accession>
<dbReference type="STRING" id="933944.AN215_02030"/>
<evidence type="ECO:0000313" key="2">
    <source>
        <dbReference type="EMBL" id="OEU93587.1"/>
    </source>
</evidence>